<dbReference type="InterPro" id="IPR000537">
    <property type="entry name" value="UbiA_prenyltransferase"/>
</dbReference>
<keyword evidence="3 8" id="KW-0808">Transferase</keyword>
<keyword evidence="9" id="KW-1185">Reference proteome</keyword>
<keyword evidence="4 7" id="KW-0812">Transmembrane</keyword>
<dbReference type="PANTHER" id="PTHR43009:SF7">
    <property type="entry name" value="HOMOGENTISATE GERANYLGERANYLTRANSFERASE, CHLOROPLASTIC"/>
    <property type="match status" value="1"/>
</dbReference>
<dbReference type="Proteomes" id="UP001333818">
    <property type="component" value="Unassembled WGS sequence"/>
</dbReference>
<feature type="transmembrane region" description="Helical" evidence="7">
    <location>
        <begin position="20"/>
        <end position="38"/>
    </location>
</feature>
<evidence type="ECO:0000256" key="5">
    <source>
        <dbReference type="ARBA" id="ARBA00022989"/>
    </source>
</evidence>
<evidence type="ECO:0000256" key="4">
    <source>
        <dbReference type="ARBA" id="ARBA00022692"/>
    </source>
</evidence>
<proteinExistence type="inferred from homology"/>
<evidence type="ECO:0000256" key="7">
    <source>
        <dbReference type="SAM" id="Phobius"/>
    </source>
</evidence>
<dbReference type="EC" id="2.5.1.115" evidence="8"/>
<feature type="transmembrane region" description="Helical" evidence="7">
    <location>
        <begin position="50"/>
        <end position="70"/>
    </location>
</feature>
<feature type="transmembrane region" description="Helical" evidence="7">
    <location>
        <begin position="143"/>
        <end position="165"/>
    </location>
</feature>
<evidence type="ECO:0000256" key="1">
    <source>
        <dbReference type="ARBA" id="ARBA00004141"/>
    </source>
</evidence>
<dbReference type="GO" id="GO:0010176">
    <property type="term" value="F:homogentisate phytyltransferase activity"/>
    <property type="evidence" value="ECO:0007669"/>
    <property type="project" value="UniProtKB-EC"/>
</dbReference>
<comment type="similarity">
    <text evidence="2">Belongs to the UbiA prenyltransferase family.</text>
</comment>
<dbReference type="EMBL" id="JAZBJZ010000098">
    <property type="protein sequence ID" value="MEE3718881.1"/>
    <property type="molecule type" value="Genomic_DNA"/>
</dbReference>
<feature type="transmembrane region" description="Helical" evidence="7">
    <location>
        <begin position="111"/>
        <end position="131"/>
    </location>
</feature>
<protein>
    <submittedName>
        <fullName evidence="8">Homogentisate phytyltransferase</fullName>
        <ecNumber evidence="8">2.5.1.115</ecNumber>
    </submittedName>
</protein>
<dbReference type="GO" id="GO:0016020">
    <property type="term" value="C:membrane"/>
    <property type="evidence" value="ECO:0007669"/>
    <property type="project" value="UniProtKB-SubCell"/>
</dbReference>
<evidence type="ECO:0000256" key="2">
    <source>
        <dbReference type="ARBA" id="ARBA00005985"/>
    </source>
</evidence>
<comment type="subcellular location">
    <subcellularLocation>
        <location evidence="1">Membrane</location>
        <topology evidence="1">Multi-pass membrane protein</topology>
    </subcellularLocation>
</comment>
<feature type="transmembrane region" description="Helical" evidence="7">
    <location>
        <begin position="185"/>
        <end position="209"/>
    </location>
</feature>
<dbReference type="AlphaFoldDB" id="A0AAW9Q8P5"/>
<keyword evidence="6 7" id="KW-0472">Membrane</keyword>
<evidence type="ECO:0000256" key="3">
    <source>
        <dbReference type="ARBA" id="ARBA00022679"/>
    </source>
</evidence>
<dbReference type="CDD" id="cd13960">
    <property type="entry name" value="PT_UbiA_HPT1"/>
    <property type="match status" value="1"/>
</dbReference>
<keyword evidence="5 7" id="KW-1133">Transmembrane helix</keyword>
<evidence type="ECO:0000313" key="8">
    <source>
        <dbReference type="EMBL" id="MEE3718881.1"/>
    </source>
</evidence>
<dbReference type="PANTHER" id="PTHR43009">
    <property type="entry name" value="HOMOGENTISATE SOLANESYLTRANSFERASE, CHLOROPLASTIC"/>
    <property type="match status" value="1"/>
</dbReference>
<organism evidence="8 9">
    <name type="scientific">Tumidithrix elongata BACA0141</name>
    <dbReference type="NCBI Taxonomy" id="2716417"/>
    <lineage>
        <taxon>Bacteria</taxon>
        <taxon>Bacillati</taxon>
        <taxon>Cyanobacteriota</taxon>
        <taxon>Cyanophyceae</taxon>
        <taxon>Pseudanabaenales</taxon>
        <taxon>Pseudanabaenaceae</taxon>
        <taxon>Tumidithrix</taxon>
        <taxon>Tumidithrix elongata</taxon>
    </lineage>
</organism>
<dbReference type="Gene3D" id="1.10.357.140">
    <property type="entry name" value="UbiA prenyltransferase"/>
    <property type="match status" value="1"/>
</dbReference>
<accession>A0AAW9Q8P5</accession>
<dbReference type="RefSeq" id="WP_330485317.1">
    <property type="nucleotide sequence ID" value="NZ_JAZBJZ010000098.1"/>
</dbReference>
<dbReference type="InterPro" id="IPR044878">
    <property type="entry name" value="UbiA_sf"/>
</dbReference>
<name>A0AAW9Q8P5_9CYAN</name>
<gene>
    <name evidence="8" type="ORF">V2H45_19230</name>
</gene>
<evidence type="ECO:0000256" key="6">
    <source>
        <dbReference type="ARBA" id="ARBA00023136"/>
    </source>
</evidence>
<comment type="caution">
    <text evidence="8">The sequence shown here is derived from an EMBL/GenBank/DDBJ whole genome shotgun (WGS) entry which is preliminary data.</text>
</comment>
<evidence type="ECO:0000313" key="9">
    <source>
        <dbReference type="Proteomes" id="UP001333818"/>
    </source>
</evidence>
<dbReference type="Pfam" id="PF01040">
    <property type="entry name" value="UbiA"/>
    <property type="match status" value="1"/>
</dbReference>
<dbReference type="InterPro" id="IPR044502">
    <property type="entry name" value="AtHST-like"/>
</dbReference>
<sequence>MQKITQKLGAFWQFGRPHTIIGTCLSTIALFAIALVPYKLELTLAPIPSLLWAAIACLCGNVYIVGLNQLEDVEIDKINKPYLPLASGDFSIPTGRAIVAVMGILAVAIAIWQGVFLAATVLISLFLGTIYSLPPIRLKRFPFWAAFCIFTVRGIVINLGLFLHFQQVLSHLFANNLDSIKLDSIWSIPSSVWGLTGFVLIFTYVIAIFKDMPDTEGDAKFRITTLTLTLGQVTVFNLSRQILAVLYLGFAILSFTPWLTGVHAIALAISHSILLSVLWWQSLQVDLSDRTSITDFYQLIWKFFYLEYIIFPAVCIFA</sequence>
<dbReference type="NCBIfam" id="NF009525">
    <property type="entry name" value="PRK12887.1"/>
    <property type="match status" value="1"/>
</dbReference>
<reference evidence="8" key="1">
    <citation type="submission" date="2024-01" db="EMBL/GenBank/DDBJ databases">
        <title>Bank of Algae and Cyanobacteria of the Azores (BACA) strain genomes.</title>
        <authorList>
            <person name="Luz R."/>
            <person name="Cordeiro R."/>
            <person name="Fonseca A."/>
            <person name="Goncalves V."/>
        </authorList>
    </citation>
    <scope>NUCLEOTIDE SEQUENCE</scope>
    <source>
        <strain evidence="8">BACA0141</strain>
    </source>
</reference>